<evidence type="ECO:0000313" key="2">
    <source>
        <dbReference type="EMBL" id="SDE56581.1"/>
    </source>
</evidence>
<dbReference type="OrthoDB" id="5504491at2"/>
<name>A0A1G7DYW9_PSEOR</name>
<dbReference type="PANTHER" id="PTHR43434">
    <property type="entry name" value="PHOSPHOGLYCOLATE PHOSPHATASE"/>
    <property type="match status" value="1"/>
</dbReference>
<dbReference type="SUPFAM" id="SSF56784">
    <property type="entry name" value="HAD-like"/>
    <property type="match status" value="1"/>
</dbReference>
<evidence type="ECO:0000256" key="1">
    <source>
        <dbReference type="SAM" id="MobiDB-lite"/>
    </source>
</evidence>
<dbReference type="Proteomes" id="UP000198967">
    <property type="component" value="Unassembled WGS sequence"/>
</dbReference>
<evidence type="ECO:0000313" key="3">
    <source>
        <dbReference type="Proteomes" id="UP000198967"/>
    </source>
</evidence>
<dbReference type="GO" id="GO:0006281">
    <property type="term" value="P:DNA repair"/>
    <property type="evidence" value="ECO:0007669"/>
    <property type="project" value="TreeGrafter"/>
</dbReference>
<dbReference type="Pfam" id="PF00702">
    <property type="entry name" value="Hydrolase"/>
    <property type="match status" value="1"/>
</dbReference>
<dbReference type="Gene3D" id="1.10.150.240">
    <property type="entry name" value="Putative phosphatase, domain 2"/>
    <property type="match status" value="1"/>
</dbReference>
<dbReference type="InterPro" id="IPR050155">
    <property type="entry name" value="HAD-like_hydrolase_sf"/>
</dbReference>
<dbReference type="InterPro" id="IPR023214">
    <property type="entry name" value="HAD_sf"/>
</dbReference>
<sequence length="242" mass="24002">MRLAVIDLVGTVVSDGGLALDAVRRGLVSVGVPVAGPRVPALERQARAAMDRPVPRIFADLLDGDQRRARLAAEVYEAWLCAEAAAGRVRAAPGAAAALVALREADVAVAVVGNLSADACDRLVTAAGLPVDVLLGPDDVAGRGLPEPDLVLAAARGADVDPADVVVAADTTSAMVAAARAGAGLALGVLGGAHPAPTLRAAGAHDVLTAVGELPARLGLPQPRIPAQDSSAPLGGRGAVIP</sequence>
<dbReference type="GO" id="GO:0005829">
    <property type="term" value="C:cytosol"/>
    <property type="evidence" value="ECO:0007669"/>
    <property type="project" value="TreeGrafter"/>
</dbReference>
<proteinExistence type="predicted"/>
<organism evidence="2 3">
    <name type="scientific">Pseudonocardia oroxyli</name>
    <dbReference type="NCBI Taxonomy" id="366584"/>
    <lineage>
        <taxon>Bacteria</taxon>
        <taxon>Bacillati</taxon>
        <taxon>Actinomycetota</taxon>
        <taxon>Actinomycetes</taxon>
        <taxon>Pseudonocardiales</taxon>
        <taxon>Pseudonocardiaceae</taxon>
        <taxon>Pseudonocardia</taxon>
    </lineage>
</organism>
<reference evidence="2 3" key="1">
    <citation type="submission" date="2016-10" db="EMBL/GenBank/DDBJ databases">
        <authorList>
            <person name="de Groot N.N."/>
        </authorList>
    </citation>
    <scope>NUCLEOTIDE SEQUENCE [LARGE SCALE GENOMIC DNA]</scope>
    <source>
        <strain evidence="2 3">CGMCC 4.3143</strain>
    </source>
</reference>
<dbReference type="InterPro" id="IPR023198">
    <property type="entry name" value="PGP-like_dom2"/>
</dbReference>
<protein>
    <submittedName>
        <fullName evidence="2">Phosphoglycolate phosphatase, HAD superfamily</fullName>
    </submittedName>
</protein>
<accession>A0A1G7DYW9</accession>
<dbReference type="RefSeq" id="WP_093075063.1">
    <property type="nucleotide sequence ID" value="NZ_FNBE01000001.1"/>
</dbReference>
<feature type="region of interest" description="Disordered" evidence="1">
    <location>
        <begin position="221"/>
        <end position="242"/>
    </location>
</feature>
<dbReference type="InterPro" id="IPR036412">
    <property type="entry name" value="HAD-like_sf"/>
</dbReference>
<dbReference type="PANTHER" id="PTHR43434:SF19">
    <property type="entry name" value="PHOSPHONOACETALDEHYDE HYDROLASE"/>
    <property type="match status" value="1"/>
</dbReference>
<keyword evidence="3" id="KW-1185">Reference proteome</keyword>
<dbReference type="EMBL" id="FNBE01000001">
    <property type="protein sequence ID" value="SDE56581.1"/>
    <property type="molecule type" value="Genomic_DNA"/>
</dbReference>
<gene>
    <name evidence="2" type="ORF">SAMN05216377_101194</name>
</gene>
<dbReference type="AlphaFoldDB" id="A0A1G7DYW9"/>
<dbReference type="Gene3D" id="3.40.50.1000">
    <property type="entry name" value="HAD superfamily/HAD-like"/>
    <property type="match status" value="1"/>
</dbReference>
<dbReference type="STRING" id="366584.SAMN05216377_101194"/>
<dbReference type="GO" id="GO:0008967">
    <property type="term" value="F:phosphoglycolate phosphatase activity"/>
    <property type="evidence" value="ECO:0007669"/>
    <property type="project" value="TreeGrafter"/>
</dbReference>